<protein>
    <recommendedName>
        <fullName evidence="3">Protein kinase domain-containing protein</fullName>
    </recommendedName>
</protein>
<dbReference type="Pfam" id="PF13191">
    <property type="entry name" value="AAA_16"/>
    <property type="match status" value="1"/>
</dbReference>
<dbReference type="InterPro" id="IPR027417">
    <property type="entry name" value="P-loop_NTPase"/>
</dbReference>
<dbReference type="SUPFAM" id="SSF52540">
    <property type="entry name" value="P-loop containing nucleoside triphosphate hydrolases"/>
    <property type="match status" value="1"/>
</dbReference>
<evidence type="ECO:0000313" key="4">
    <source>
        <dbReference type="EMBL" id="KYF47579.1"/>
    </source>
</evidence>
<evidence type="ECO:0000313" key="5">
    <source>
        <dbReference type="Proteomes" id="UP000075420"/>
    </source>
</evidence>
<dbReference type="PANTHER" id="PTHR16305">
    <property type="entry name" value="TESTICULAR SOLUBLE ADENYLYL CYCLASE"/>
    <property type="match status" value="1"/>
</dbReference>
<organism evidence="4 5">
    <name type="scientific">Sorangium cellulosum</name>
    <name type="common">Polyangium cellulosum</name>
    <dbReference type="NCBI Taxonomy" id="56"/>
    <lineage>
        <taxon>Bacteria</taxon>
        <taxon>Pseudomonadati</taxon>
        <taxon>Myxococcota</taxon>
        <taxon>Polyangia</taxon>
        <taxon>Polyangiales</taxon>
        <taxon>Polyangiaceae</taxon>
        <taxon>Sorangium</taxon>
    </lineage>
</organism>
<gene>
    <name evidence="4" type="ORF">BE08_26595</name>
</gene>
<sequence>MLNRLGQGSLGHVYRVEDTETGQEVALKTLPELDADRIYFIKQEFRSLRGLRNANLVELYELFVDGEHCFFTMELIDGLPFTSYIWALGGRPSPAAGLSAPALVALRRALRQLARGVASLHRRYKLHRDIKPDNVLVTREGRVVLLDFDLVTHVQSDGAHETDYDFEAGTRPYMSPEQHWSMPLTPAADWYSVGVLVFEALSGELPFDGPVERMLPAKESLTLPSLRVLAPGTPDDLEALVRRLLHPRPEQRTGEAEILDAAREANRPSSSIPLVQRRALTSTRFIGRDAEMAVLKSIFDRSVKDGPTLVCIEGTSGIGKTELVESFLSSVLKKALILRGACHHQESVPYKSFDSLVDNLSRYLFLLERDDKRVPTPRHVSALTRVFPVLGRIQAFSAPDDLDAIPPQELRRLAFRALRDLLTELADMRPLILWIDDLQWGDADSAPLFRELLRPPDAPRLVLIVSYRSEDRTDNVLLRSIAGLQMANDVRIHTLALGPLSAPDSRRLAEDLVADVPEAPPVDELVEKAAGSPFFLVELARYAAAGLEGQAPSAAGGDRLQRMLRHRIGLLDARERSILEVVCIASKQMDRSLLLRAAGLGERGRRELSRLSEEHLVRFIELNGRLSIEISHDLFRQAVLSELEGDRRQWLHRRVAEALQAGTAPDPEALLFHYREAGEEQIARKYAWAAAERAMATLAFDRAAELYQWLLSLPDQDIERWRVQEKLGDALANAGRARQAAESFEAAAEALESGLAPAGSLVPALARKLRRRSAEQYLRGGDVEQGVDAARQALRAVGLEYPASAWRAWVTTVAQRARLKLRGLRYTQRSTEEIDDVDLDRIDACWSVGIGLTWIDRTRTAAFQARGTLLALEAGEPTRVAEALAAEASMLVSFGGVSRRRRSEVVLADARRLVDESDDMWLKAFLVLIEGSMAFYNARWKQAHLLCRRAEDMFRKRARAAAWEMTSSQLLSLGALTYLGDVAELRRTLPVLVDDAETRGDLLSASCLASGLPNLLWLCSDQPDEARRRAEKAIDGWRQDDFQFPHYLHLIASTQIDIYQGNGQAAWRRVLRLWPRVLASFLPMVENLRVTLLHLRARAALAAVASERAAAGGAYRRELLLRVAERDASRLAREEADWAAPLSAAIRAGLATARGRHAEASRSLELAAQLFASMDMELYTAAARFQQEATAQGAAGQSTRRAGEAWMLEHHVVNPAKLAATLIPMVMTG</sequence>
<dbReference type="GO" id="GO:0004672">
    <property type="term" value="F:protein kinase activity"/>
    <property type="evidence" value="ECO:0007669"/>
    <property type="project" value="InterPro"/>
</dbReference>
<dbReference type="GO" id="GO:0005524">
    <property type="term" value="F:ATP binding"/>
    <property type="evidence" value="ECO:0007669"/>
    <property type="project" value="UniProtKB-KW"/>
</dbReference>
<dbReference type="InterPro" id="IPR041664">
    <property type="entry name" value="AAA_16"/>
</dbReference>
<keyword evidence="2" id="KW-0067">ATP-binding</keyword>
<evidence type="ECO:0000256" key="1">
    <source>
        <dbReference type="ARBA" id="ARBA00022741"/>
    </source>
</evidence>
<dbReference type="InterPro" id="IPR011009">
    <property type="entry name" value="Kinase-like_dom_sf"/>
</dbReference>
<proteinExistence type="predicted"/>
<feature type="domain" description="Protein kinase" evidence="3">
    <location>
        <begin position="1"/>
        <end position="275"/>
    </location>
</feature>
<dbReference type="Gene3D" id="3.40.50.300">
    <property type="entry name" value="P-loop containing nucleotide triphosphate hydrolases"/>
    <property type="match status" value="1"/>
</dbReference>
<dbReference type="Proteomes" id="UP000075420">
    <property type="component" value="Unassembled WGS sequence"/>
</dbReference>
<keyword evidence="1" id="KW-0547">Nucleotide-binding</keyword>
<evidence type="ECO:0000256" key="2">
    <source>
        <dbReference type="ARBA" id="ARBA00022840"/>
    </source>
</evidence>
<dbReference type="PANTHER" id="PTHR16305:SF28">
    <property type="entry name" value="GUANYLATE CYCLASE DOMAIN-CONTAINING PROTEIN"/>
    <property type="match status" value="1"/>
</dbReference>
<evidence type="ECO:0000259" key="3">
    <source>
        <dbReference type="PROSITE" id="PS50011"/>
    </source>
</evidence>
<name>A0A150NZC7_SORCE</name>
<dbReference type="InterPro" id="IPR000719">
    <property type="entry name" value="Prot_kinase_dom"/>
</dbReference>
<comment type="caution">
    <text evidence="4">The sequence shown here is derived from an EMBL/GenBank/DDBJ whole genome shotgun (WGS) entry which is preliminary data.</text>
</comment>
<dbReference type="GO" id="GO:0005737">
    <property type="term" value="C:cytoplasm"/>
    <property type="evidence" value="ECO:0007669"/>
    <property type="project" value="TreeGrafter"/>
</dbReference>
<dbReference type="PROSITE" id="PS50011">
    <property type="entry name" value="PROTEIN_KINASE_DOM"/>
    <property type="match status" value="1"/>
</dbReference>
<dbReference type="GO" id="GO:0004016">
    <property type="term" value="F:adenylate cyclase activity"/>
    <property type="evidence" value="ECO:0007669"/>
    <property type="project" value="TreeGrafter"/>
</dbReference>
<dbReference type="SMART" id="SM00220">
    <property type="entry name" value="S_TKc"/>
    <property type="match status" value="1"/>
</dbReference>
<dbReference type="AlphaFoldDB" id="A0A150NZC7"/>
<dbReference type="Gene3D" id="1.10.510.10">
    <property type="entry name" value="Transferase(Phosphotransferase) domain 1"/>
    <property type="match status" value="1"/>
</dbReference>
<dbReference type="Pfam" id="PF00069">
    <property type="entry name" value="Pkinase"/>
    <property type="match status" value="1"/>
</dbReference>
<dbReference type="CDD" id="cd14014">
    <property type="entry name" value="STKc_PknB_like"/>
    <property type="match status" value="1"/>
</dbReference>
<dbReference type="Gene3D" id="3.30.200.20">
    <property type="entry name" value="Phosphorylase Kinase, domain 1"/>
    <property type="match status" value="1"/>
</dbReference>
<accession>A0A150NZC7</accession>
<dbReference type="SUPFAM" id="SSF56112">
    <property type="entry name" value="Protein kinase-like (PK-like)"/>
    <property type="match status" value="1"/>
</dbReference>
<dbReference type="EMBL" id="JELY01003605">
    <property type="protein sequence ID" value="KYF47579.1"/>
    <property type="molecule type" value="Genomic_DNA"/>
</dbReference>
<reference evidence="4 5" key="1">
    <citation type="submission" date="2014-02" db="EMBL/GenBank/DDBJ databases">
        <title>The small core and large imbalanced accessory genome model reveals a collaborative survival strategy of Sorangium cellulosum strains in nature.</title>
        <authorList>
            <person name="Han K."/>
            <person name="Peng R."/>
            <person name="Blom J."/>
            <person name="Li Y.-Z."/>
        </authorList>
    </citation>
    <scope>NUCLEOTIDE SEQUENCE [LARGE SCALE GENOMIC DNA]</scope>
    <source>
        <strain evidence="4 5">So0157-25</strain>
    </source>
</reference>